<protein>
    <submittedName>
        <fullName evidence="3">DUF4396 domain-containing protein</fullName>
    </submittedName>
</protein>
<keyword evidence="1" id="KW-0472">Membrane</keyword>
<proteinExistence type="predicted"/>
<evidence type="ECO:0000256" key="1">
    <source>
        <dbReference type="SAM" id="Phobius"/>
    </source>
</evidence>
<dbReference type="Proteomes" id="UP001205337">
    <property type="component" value="Unassembled WGS sequence"/>
</dbReference>
<keyword evidence="1" id="KW-1133">Transmembrane helix</keyword>
<feature type="domain" description="DUF4396" evidence="2">
    <location>
        <begin position="88"/>
        <end position="239"/>
    </location>
</feature>
<gene>
    <name evidence="3" type="ORF">NUH29_04655</name>
</gene>
<dbReference type="RefSeq" id="WP_258797842.1">
    <property type="nucleotide sequence ID" value="NZ_JANTHX010000004.1"/>
</dbReference>
<keyword evidence="4" id="KW-1185">Reference proteome</keyword>
<feature type="transmembrane region" description="Helical" evidence="1">
    <location>
        <begin position="17"/>
        <end position="41"/>
    </location>
</feature>
<dbReference type="Pfam" id="PF14342">
    <property type="entry name" value="DUF4396"/>
    <property type="match status" value="1"/>
</dbReference>
<comment type="caution">
    <text evidence="3">The sequence shown here is derived from an EMBL/GenBank/DDBJ whole genome shotgun (WGS) entry which is preliminary data.</text>
</comment>
<feature type="transmembrane region" description="Helical" evidence="1">
    <location>
        <begin position="211"/>
        <end position="233"/>
    </location>
</feature>
<evidence type="ECO:0000259" key="2">
    <source>
        <dbReference type="Pfam" id="PF14342"/>
    </source>
</evidence>
<sequence>MAGVQTPDTLGPGDFPAWLDALTTALLLLGGVCAVISLIWLVRSPPKHRIMMAVWPLTSLFAGPLALGLLAHRRRLTAAGREIDATSRTATSTTHCGAGCALGDLIAEWLAFGVPAVAVAFGWGWLFADKMFAVWVLDFLLAFLIGIAFQYATIAPMRELGVRAGFVAALKADSASIAAWQVGMFGTMALVQLALLPALFGGRASVASPEFWCAMQLAMLVGFACSFPVNALLLRRGVKEAM</sequence>
<name>A0ABT1ZDP7_9MICO</name>
<reference evidence="3 4" key="1">
    <citation type="submission" date="2022-08" db="EMBL/GenBank/DDBJ databases">
        <authorList>
            <person name="Li F."/>
        </authorList>
    </citation>
    <scope>NUCLEOTIDE SEQUENCE [LARGE SCALE GENOMIC DNA]</scope>
    <source>
        <strain evidence="3 4">10F1B-8-1</strain>
    </source>
</reference>
<feature type="transmembrane region" description="Helical" evidence="1">
    <location>
        <begin position="109"/>
        <end position="128"/>
    </location>
</feature>
<dbReference type="EMBL" id="JANTHX010000004">
    <property type="protein sequence ID" value="MCS0498839.1"/>
    <property type="molecule type" value="Genomic_DNA"/>
</dbReference>
<evidence type="ECO:0000313" key="3">
    <source>
        <dbReference type="EMBL" id="MCS0498839.1"/>
    </source>
</evidence>
<organism evidence="3 4">
    <name type="scientific">Protaetiibacter mangrovi</name>
    <dbReference type="NCBI Taxonomy" id="2970926"/>
    <lineage>
        <taxon>Bacteria</taxon>
        <taxon>Bacillati</taxon>
        <taxon>Actinomycetota</taxon>
        <taxon>Actinomycetes</taxon>
        <taxon>Micrococcales</taxon>
        <taxon>Microbacteriaceae</taxon>
        <taxon>Protaetiibacter</taxon>
    </lineage>
</organism>
<feature type="transmembrane region" description="Helical" evidence="1">
    <location>
        <begin position="177"/>
        <end position="199"/>
    </location>
</feature>
<accession>A0ABT1ZDP7</accession>
<evidence type="ECO:0000313" key="4">
    <source>
        <dbReference type="Proteomes" id="UP001205337"/>
    </source>
</evidence>
<keyword evidence="1" id="KW-0812">Transmembrane</keyword>
<feature type="transmembrane region" description="Helical" evidence="1">
    <location>
        <begin position="135"/>
        <end position="157"/>
    </location>
</feature>
<dbReference type="InterPro" id="IPR025509">
    <property type="entry name" value="DUF4396"/>
</dbReference>